<gene>
    <name evidence="6" type="ORF">ILEXP_LOCUS49873</name>
</gene>
<feature type="compositionally biased region" description="Low complexity" evidence="4">
    <location>
        <begin position="159"/>
        <end position="171"/>
    </location>
</feature>
<dbReference type="EMBL" id="CAUOFW020007613">
    <property type="protein sequence ID" value="CAK9179926.1"/>
    <property type="molecule type" value="Genomic_DNA"/>
</dbReference>
<dbReference type="PANTHER" id="PTHR45647">
    <property type="entry name" value="OS02G0152300 PROTEIN"/>
    <property type="match status" value="1"/>
</dbReference>
<sequence>MANNESEGIIATAIAIDKDKNSHHGVKWALENRLKRNGQVILVHVQTQQSMQTQGAVPKEGRAPTEVELQQFFLPYRGICARKGVRPKEVVLHGLDVANALTEFINNNSITTLVVGASSRSTLMRAFKIADVSITLGRSAPDFCSVYAVSKGKVQNVKSASRPPTPSTASSGKQSQTGPSSDTPGSDDFKRRVTKFHNIIFIMCWQSCMFFRPITVTSHVLSS</sequence>
<dbReference type="InterPro" id="IPR014729">
    <property type="entry name" value="Rossmann-like_a/b/a_fold"/>
</dbReference>
<dbReference type="PANTHER" id="PTHR45647:SF51">
    <property type="entry name" value="PROTEIN KINASE SUPERFAMILY PROTEIN"/>
    <property type="match status" value="1"/>
</dbReference>
<dbReference type="InterPro" id="IPR051348">
    <property type="entry name" value="U-box_ubiquitin_ligases"/>
</dbReference>
<dbReference type="CDD" id="cd01989">
    <property type="entry name" value="USP_STK_Ubox_N"/>
    <property type="match status" value="1"/>
</dbReference>
<organism evidence="6 7">
    <name type="scientific">Ilex paraguariensis</name>
    <name type="common">yerba mate</name>
    <dbReference type="NCBI Taxonomy" id="185542"/>
    <lineage>
        <taxon>Eukaryota</taxon>
        <taxon>Viridiplantae</taxon>
        <taxon>Streptophyta</taxon>
        <taxon>Embryophyta</taxon>
        <taxon>Tracheophyta</taxon>
        <taxon>Spermatophyta</taxon>
        <taxon>Magnoliopsida</taxon>
        <taxon>eudicotyledons</taxon>
        <taxon>Gunneridae</taxon>
        <taxon>Pentapetalae</taxon>
        <taxon>asterids</taxon>
        <taxon>campanulids</taxon>
        <taxon>Aquifoliales</taxon>
        <taxon>Aquifoliaceae</taxon>
        <taxon>Ilex</taxon>
    </lineage>
</organism>
<comment type="catalytic activity">
    <reaction evidence="1">
        <text>S-ubiquitinyl-[E2 ubiquitin-conjugating enzyme]-L-cysteine + [acceptor protein]-L-lysine = [E2 ubiquitin-conjugating enzyme]-L-cysteine + N(6)-ubiquitinyl-[acceptor protein]-L-lysine.</text>
        <dbReference type="EC" id="2.3.2.27"/>
    </reaction>
</comment>
<comment type="caution">
    <text evidence="6">The sequence shown here is derived from an EMBL/GenBank/DDBJ whole genome shotgun (WGS) entry which is preliminary data.</text>
</comment>
<evidence type="ECO:0000256" key="1">
    <source>
        <dbReference type="ARBA" id="ARBA00000900"/>
    </source>
</evidence>
<protein>
    <recommendedName>
        <fullName evidence="2">RING-type E3 ubiquitin transferase</fullName>
        <ecNumber evidence="2">2.3.2.27</ecNumber>
    </recommendedName>
</protein>
<dbReference type="AlphaFoldDB" id="A0ABC8UFX1"/>
<dbReference type="Proteomes" id="UP001642360">
    <property type="component" value="Unassembled WGS sequence"/>
</dbReference>
<keyword evidence="3" id="KW-0833">Ubl conjugation pathway</keyword>
<dbReference type="Gene3D" id="3.40.50.620">
    <property type="entry name" value="HUPs"/>
    <property type="match status" value="1"/>
</dbReference>
<dbReference type="GO" id="GO:0061630">
    <property type="term" value="F:ubiquitin protein ligase activity"/>
    <property type="evidence" value="ECO:0007669"/>
    <property type="project" value="UniProtKB-EC"/>
</dbReference>
<feature type="domain" description="UspA" evidence="5">
    <location>
        <begin position="14"/>
        <end position="141"/>
    </location>
</feature>
<evidence type="ECO:0000313" key="7">
    <source>
        <dbReference type="Proteomes" id="UP001642360"/>
    </source>
</evidence>
<evidence type="ECO:0000256" key="2">
    <source>
        <dbReference type="ARBA" id="ARBA00012483"/>
    </source>
</evidence>
<feature type="region of interest" description="Disordered" evidence="4">
    <location>
        <begin position="157"/>
        <end position="188"/>
    </location>
</feature>
<feature type="compositionally biased region" description="Polar residues" evidence="4">
    <location>
        <begin position="172"/>
        <end position="184"/>
    </location>
</feature>
<dbReference type="Pfam" id="PF00582">
    <property type="entry name" value="Usp"/>
    <property type="match status" value="1"/>
</dbReference>
<accession>A0ABC8UFX1</accession>
<keyword evidence="7" id="KW-1185">Reference proteome</keyword>
<name>A0ABC8UFX1_9AQUA</name>
<dbReference type="InterPro" id="IPR006016">
    <property type="entry name" value="UspA"/>
</dbReference>
<evidence type="ECO:0000313" key="6">
    <source>
        <dbReference type="EMBL" id="CAK9179926.1"/>
    </source>
</evidence>
<evidence type="ECO:0000256" key="3">
    <source>
        <dbReference type="ARBA" id="ARBA00022786"/>
    </source>
</evidence>
<dbReference type="SUPFAM" id="SSF52402">
    <property type="entry name" value="Adenine nucleotide alpha hydrolases-like"/>
    <property type="match status" value="1"/>
</dbReference>
<evidence type="ECO:0000256" key="4">
    <source>
        <dbReference type="SAM" id="MobiDB-lite"/>
    </source>
</evidence>
<dbReference type="EC" id="2.3.2.27" evidence="2"/>
<proteinExistence type="predicted"/>
<evidence type="ECO:0000259" key="5">
    <source>
        <dbReference type="Pfam" id="PF00582"/>
    </source>
</evidence>
<reference evidence="6 7" key="1">
    <citation type="submission" date="2024-02" db="EMBL/GenBank/DDBJ databases">
        <authorList>
            <person name="Vignale AGUSTIN F."/>
            <person name="Sosa J E."/>
            <person name="Modenutti C."/>
        </authorList>
    </citation>
    <scope>NUCLEOTIDE SEQUENCE [LARGE SCALE GENOMIC DNA]</scope>
</reference>